<evidence type="ECO:0000256" key="3">
    <source>
        <dbReference type="ARBA" id="ARBA00020631"/>
    </source>
</evidence>
<reference evidence="9" key="2">
    <citation type="journal article" date="2022" name="Microbiol. Resour. Announc.">
        <title>Whole-Genome Sequence of Entomortierella parvispora E1425, a Mucoromycotan Fungus Associated with Burkholderiaceae-Related Endosymbiotic Bacteria.</title>
        <authorList>
            <person name="Herlambang A."/>
            <person name="Guo Y."/>
            <person name="Takashima Y."/>
            <person name="Narisawa K."/>
            <person name="Ohta H."/>
            <person name="Nishizawa T."/>
        </authorList>
    </citation>
    <scope>NUCLEOTIDE SEQUENCE</scope>
    <source>
        <strain evidence="9">E1425</strain>
    </source>
</reference>
<dbReference type="GO" id="GO:0006357">
    <property type="term" value="P:regulation of transcription by RNA polymerase II"/>
    <property type="evidence" value="ECO:0007669"/>
    <property type="project" value="InterPro"/>
</dbReference>
<dbReference type="InterPro" id="IPR044888">
    <property type="entry name" value="Mediatior_Med7_sf"/>
</dbReference>
<evidence type="ECO:0000256" key="8">
    <source>
        <dbReference type="SAM" id="MobiDB-lite"/>
    </source>
</evidence>
<feature type="compositionally biased region" description="Polar residues" evidence="8">
    <location>
        <begin position="223"/>
        <end position="246"/>
    </location>
</feature>
<evidence type="ECO:0000256" key="7">
    <source>
        <dbReference type="RuleBase" id="RU364060"/>
    </source>
</evidence>
<dbReference type="Gene3D" id="6.10.140.1520">
    <property type="match status" value="1"/>
</dbReference>
<evidence type="ECO:0000313" key="9">
    <source>
        <dbReference type="EMBL" id="GJJ79245.1"/>
    </source>
</evidence>
<keyword evidence="5 7" id="KW-0804">Transcription</keyword>
<reference evidence="9" key="1">
    <citation type="submission" date="2021-11" db="EMBL/GenBank/DDBJ databases">
        <authorList>
            <person name="Herlambang A."/>
            <person name="Guo Y."/>
            <person name="Takashima Y."/>
            <person name="Nishizawa T."/>
        </authorList>
    </citation>
    <scope>NUCLEOTIDE SEQUENCE</scope>
    <source>
        <strain evidence="9">E1425</strain>
    </source>
</reference>
<name>A0A9P3HM10_9FUNG</name>
<dbReference type="PANTHER" id="PTHR21428">
    <property type="entry name" value="MEDIATOR OF RNA POLYMERASE II TRANSCRIPTION SUBUNIT 7"/>
    <property type="match status" value="1"/>
</dbReference>
<evidence type="ECO:0000256" key="1">
    <source>
        <dbReference type="ARBA" id="ARBA00004123"/>
    </source>
</evidence>
<dbReference type="InterPro" id="IPR037212">
    <property type="entry name" value="Med7/Med21-like"/>
</dbReference>
<comment type="function">
    <text evidence="7">Component of the Mediator complex, a coactivator involved in the regulated transcription of nearly all RNA polymerase II-dependent genes. Mediator functions as a bridge to convey information from gene-specific regulatory proteins to the basal RNA polymerase II transcription machinery.</text>
</comment>
<dbReference type="EMBL" id="BQFW01000017">
    <property type="protein sequence ID" value="GJJ79245.1"/>
    <property type="molecule type" value="Genomic_DNA"/>
</dbReference>
<protein>
    <recommendedName>
        <fullName evidence="3 7">Mediator of RNA polymerase II transcription subunit 7</fullName>
    </recommendedName>
</protein>
<dbReference type="InterPro" id="IPR009244">
    <property type="entry name" value="Mediatior_Med7"/>
</dbReference>
<dbReference type="SUPFAM" id="SSF140718">
    <property type="entry name" value="Mediator hinge subcomplex-like"/>
    <property type="match status" value="1"/>
</dbReference>
<dbReference type="PANTHER" id="PTHR21428:SF11">
    <property type="entry name" value="MEDIATOR OF RNA POLYMERASE II TRANSCRIPTION SUBUNIT 7"/>
    <property type="match status" value="1"/>
</dbReference>
<dbReference type="GO" id="GO:0016592">
    <property type="term" value="C:mediator complex"/>
    <property type="evidence" value="ECO:0007669"/>
    <property type="project" value="InterPro"/>
</dbReference>
<comment type="subunit">
    <text evidence="7">Component of the Mediator complex.</text>
</comment>
<organism evidence="9 10">
    <name type="scientific">Entomortierella parvispora</name>
    <dbReference type="NCBI Taxonomy" id="205924"/>
    <lineage>
        <taxon>Eukaryota</taxon>
        <taxon>Fungi</taxon>
        <taxon>Fungi incertae sedis</taxon>
        <taxon>Mucoromycota</taxon>
        <taxon>Mortierellomycotina</taxon>
        <taxon>Mortierellomycetes</taxon>
        <taxon>Mortierellales</taxon>
        <taxon>Mortierellaceae</taxon>
        <taxon>Entomortierella</taxon>
    </lineage>
</organism>
<dbReference type="OrthoDB" id="10253553at2759"/>
<comment type="similarity">
    <text evidence="2 7">Belongs to the Mediator complex subunit 7 family.</text>
</comment>
<comment type="subcellular location">
    <subcellularLocation>
        <location evidence="1 7">Nucleus</location>
    </subcellularLocation>
</comment>
<keyword evidence="6 7" id="KW-0539">Nucleus</keyword>
<evidence type="ECO:0000256" key="2">
    <source>
        <dbReference type="ARBA" id="ARBA00009994"/>
    </source>
</evidence>
<dbReference type="Pfam" id="PF05983">
    <property type="entry name" value="Med7"/>
    <property type="match status" value="1"/>
</dbReference>
<dbReference type="Proteomes" id="UP000827284">
    <property type="component" value="Unassembled WGS sequence"/>
</dbReference>
<dbReference type="AlphaFoldDB" id="A0A9P3HM10"/>
<dbReference type="Gene3D" id="6.10.140.200">
    <property type="match status" value="1"/>
</dbReference>
<evidence type="ECO:0000256" key="6">
    <source>
        <dbReference type="ARBA" id="ARBA00023242"/>
    </source>
</evidence>
<keyword evidence="4 7" id="KW-0805">Transcription regulation</keyword>
<evidence type="ECO:0000256" key="4">
    <source>
        <dbReference type="ARBA" id="ARBA00023015"/>
    </source>
</evidence>
<keyword evidence="10" id="KW-1185">Reference proteome</keyword>
<gene>
    <name evidence="9" type="ORF">EMPS_11605</name>
</gene>
<sequence length="273" mass="30875">MEEASAQQQSSAFPAPPFYFQRYTTENLALLQRAKSEKEQSDSASPDLAKSLSKLPFPVLALEPPPPVQSGKYWQFGRPFDTQETLATLEQQGCQQLYPKGPIDRVKELKKLNHSAIFNFLELVHTLTTTPGEHYKRVDEIRMIFINMHHILNEYRPHQARETLRLMMQNQLQTKKQETEALKRTCADLRSKLSALRALKEQRQRSLATINSSTVAPGDSDVEMTSSPDHQTQDSKASLVGASSSGYPGAENHIDANSRRTMDRLMTMVDSIE</sequence>
<evidence type="ECO:0000313" key="10">
    <source>
        <dbReference type="Proteomes" id="UP000827284"/>
    </source>
</evidence>
<dbReference type="GO" id="GO:0070847">
    <property type="term" value="C:core mediator complex"/>
    <property type="evidence" value="ECO:0007669"/>
    <property type="project" value="TreeGrafter"/>
</dbReference>
<accession>A0A9P3HM10</accession>
<evidence type="ECO:0000256" key="5">
    <source>
        <dbReference type="ARBA" id="ARBA00023163"/>
    </source>
</evidence>
<proteinExistence type="inferred from homology"/>
<feature type="region of interest" description="Disordered" evidence="8">
    <location>
        <begin position="204"/>
        <end position="260"/>
    </location>
</feature>
<comment type="caution">
    <text evidence="9">The sequence shown here is derived from an EMBL/GenBank/DDBJ whole genome shotgun (WGS) entry which is preliminary data.</text>
</comment>
<dbReference type="GO" id="GO:0003712">
    <property type="term" value="F:transcription coregulator activity"/>
    <property type="evidence" value="ECO:0007669"/>
    <property type="project" value="InterPro"/>
</dbReference>
<feature type="compositionally biased region" description="Polar residues" evidence="8">
    <location>
        <begin position="205"/>
        <end position="215"/>
    </location>
</feature>
<keyword evidence="7" id="KW-0010">Activator</keyword>